<dbReference type="NCBIfam" id="TIGR01525">
    <property type="entry name" value="ATPase-IB_hvy"/>
    <property type="match status" value="1"/>
</dbReference>
<sequence length="717" mass="74537">MSDAAFCPACVGLPGTSLKNATKADHHTHQISLPGIHCVACINGVEQTLLQCPGVSSARVNLSLKRVSVTADRSTTPESLIDALELAGFEARALDGSLLGAEKDTVGRTLLTRIAVAGFAMMNVMLLSVAVWSGAVGATLTLFHLISAAIALPALLFSAQPFFLNAMAALRGRRLNMDVPISLAIILAGGMSTYEALVGGEHAYFDAALSLTFFLLLGRYLDHRSRAAAVSAAAQLAALETPRVQRVSDGVKELVDFAELNVGDTVIVLPGGRIPVDGTVVEGSGLLDRSMLTGESDLIAIDAGDCVTAGEINTDGLLQIRASTVGEDTTLRRMVSMVDEAESVRNKYNAIADRAAQVYAPVVHLLSFFAFLGWLYATGDARLAINIAIAVLIITCPCALGLAVPAVSTTAAGRLFRSGLLVKDGTALERIAEVDTVVFDKTGTLTQPRLADSGIALTDSEKEIICGLASSSTHPVARAIKVGLPTTNAAKIDNIKEQPGKGISGEFEGITVQLGAMAWLGQGSGTGFQFGENPPKQIEVGGMLRDGALALIDGWKALGLEIHLVSGDSEAATQSVADALNIKEWRAETHPADKIAYVTALSESGKKVLMVGDGMNDTGALAAAFASISPASAVDASRAASDIVLLHDTLEPLIELPVVARSAKRRIIENFSIAAGYNAIAIPVALAGFATPLLAAIAMSASSIMVVLNALRLKGTS</sequence>
<dbReference type="InterPro" id="IPR018303">
    <property type="entry name" value="ATPase_P-typ_P_site"/>
</dbReference>
<gene>
    <name evidence="17" type="ORF">SAMN04488515_3025</name>
</gene>
<keyword evidence="12 15" id="KW-1133">Transmembrane helix</keyword>
<dbReference type="InterPro" id="IPR059000">
    <property type="entry name" value="ATPase_P-type_domA"/>
</dbReference>
<evidence type="ECO:0000256" key="2">
    <source>
        <dbReference type="ARBA" id="ARBA00006024"/>
    </source>
</evidence>
<dbReference type="Gene3D" id="3.40.50.1000">
    <property type="entry name" value="HAD superfamily/HAD-like"/>
    <property type="match status" value="1"/>
</dbReference>
<evidence type="ECO:0000256" key="11">
    <source>
        <dbReference type="ARBA" id="ARBA00022967"/>
    </source>
</evidence>
<dbReference type="PRINTS" id="PR00119">
    <property type="entry name" value="CATATPASE"/>
</dbReference>
<dbReference type="InterPro" id="IPR027256">
    <property type="entry name" value="P-typ_ATPase_IB"/>
</dbReference>
<feature type="transmembrane region" description="Helical" evidence="15">
    <location>
        <begin position="179"/>
        <end position="197"/>
    </location>
</feature>
<dbReference type="EMBL" id="FOIZ01000002">
    <property type="protein sequence ID" value="SEW43001.1"/>
    <property type="molecule type" value="Genomic_DNA"/>
</dbReference>
<dbReference type="PROSITE" id="PS00154">
    <property type="entry name" value="ATPASE_E1_E2"/>
    <property type="match status" value="1"/>
</dbReference>
<dbReference type="GO" id="GO:0005507">
    <property type="term" value="F:copper ion binding"/>
    <property type="evidence" value="ECO:0007669"/>
    <property type="project" value="TreeGrafter"/>
</dbReference>
<dbReference type="InterPro" id="IPR023214">
    <property type="entry name" value="HAD_sf"/>
</dbReference>
<dbReference type="STRING" id="364200.SAMN04488515_3025"/>
<dbReference type="Gene3D" id="3.30.70.100">
    <property type="match status" value="1"/>
</dbReference>
<evidence type="ECO:0000256" key="14">
    <source>
        <dbReference type="ARBA" id="ARBA00023136"/>
    </source>
</evidence>
<comment type="subcellular location">
    <subcellularLocation>
        <location evidence="1">Cell membrane</location>
        <topology evidence="1">Multi-pass membrane protein</topology>
    </subcellularLocation>
</comment>
<dbReference type="InterPro" id="IPR036163">
    <property type="entry name" value="HMA_dom_sf"/>
</dbReference>
<dbReference type="GO" id="GO:0016887">
    <property type="term" value="F:ATP hydrolysis activity"/>
    <property type="evidence" value="ECO:0007669"/>
    <property type="project" value="InterPro"/>
</dbReference>
<feature type="domain" description="HMA" evidence="16">
    <location>
        <begin position="27"/>
        <end position="92"/>
    </location>
</feature>
<evidence type="ECO:0000256" key="13">
    <source>
        <dbReference type="ARBA" id="ARBA00023065"/>
    </source>
</evidence>
<keyword evidence="5" id="KW-0597">Phosphoprotein</keyword>
<dbReference type="GO" id="GO:0005524">
    <property type="term" value="F:ATP binding"/>
    <property type="evidence" value="ECO:0007669"/>
    <property type="project" value="UniProtKB-UniRule"/>
</dbReference>
<evidence type="ECO:0000313" key="18">
    <source>
        <dbReference type="Proteomes" id="UP000199167"/>
    </source>
</evidence>
<dbReference type="Pfam" id="PF00122">
    <property type="entry name" value="E1-E2_ATPase"/>
    <property type="match status" value="1"/>
</dbReference>
<dbReference type="SUPFAM" id="SSF56784">
    <property type="entry name" value="HAD-like"/>
    <property type="match status" value="1"/>
</dbReference>
<dbReference type="InterPro" id="IPR017969">
    <property type="entry name" value="Heavy-metal-associated_CS"/>
</dbReference>
<dbReference type="InterPro" id="IPR036412">
    <property type="entry name" value="HAD-like_sf"/>
</dbReference>
<keyword evidence="9 15" id="KW-0067">ATP-binding</keyword>
<dbReference type="AlphaFoldDB" id="A0A1I0RP35"/>
<proteinExistence type="inferred from homology"/>
<dbReference type="GO" id="GO:0005886">
    <property type="term" value="C:plasma membrane"/>
    <property type="evidence" value="ECO:0007669"/>
    <property type="project" value="UniProtKB-SubCell"/>
</dbReference>
<evidence type="ECO:0000256" key="12">
    <source>
        <dbReference type="ARBA" id="ARBA00022989"/>
    </source>
</evidence>
<dbReference type="InterPro" id="IPR023298">
    <property type="entry name" value="ATPase_P-typ_TM_dom_sf"/>
</dbReference>
<keyword evidence="18" id="KW-1185">Reference proteome</keyword>
<protein>
    <submittedName>
        <fullName evidence="17">Cu2+-exporting ATPase</fullName>
    </submittedName>
</protein>
<feature type="transmembrane region" description="Helical" evidence="15">
    <location>
        <begin position="667"/>
        <end position="687"/>
    </location>
</feature>
<keyword evidence="14 15" id="KW-0472">Membrane</keyword>
<keyword evidence="7 15" id="KW-0479">Metal-binding</keyword>
<evidence type="ECO:0000256" key="6">
    <source>
        <dbReference type="ARBA" id="ARBA00022692"/>
    </source>
</evidence>
<evidence type="ECO:0000256" key="7">
    <source>
        <dbReference type="ARBA" id="ARBA00022723"/>
    </source>
</evidence>
<dbReference type="InterPro" id="IPR006121">
    <property type="entry name" value="HMA_dom"/>
</dbReference>
<keyword evidence="6 15" id="KW-0812">Transmembrane</keyword>
<feature type="transmembrane region" description="Helical" evidence="15">
    <location>
        <begin position="203"/>
        <end position="221"/>
    </location>
</feature>
<feature type="transmembrane region" description="Helical" evidence="15">
    <location>
        <begin position="138"/>
        <end position="158"/>
    </location>
</feature>
<dbReference type="PANTHER" id="PTHR43520:SF5">
    <property type="entry name" value="CATION-TRANSPORTING P-TYPE ATPASE-RELATED"/>
    <property type="match status" value="1"/>
</dbReference>
<dbReference type="PROSITE" id="PS01047">
    <property type="entry name" value="HMA_1"/>
    <property type="match status" value="1"/>
</dbReference>
<evidence type="ECO:0000256" key="15">
    <source>
        <dbReference type="RuleBase" id="RU362081"/>
    </source>
</evidence>
<evidence type="ECO:0000256" key="1">
    <source>
        <dbReference type="ARBA" id="ARBA00004651"/>
    </source>
</evidence>
<accession>A0A1I0RP35</accession>
<keyword evidence="11" id="KW-1278">Translocase</keyword>
<dbReference type="NCBIfam" id="TIGR01511">
    <property type="entry name" value="ATPase-IB1_Cu"/>
    <property type="match status" value="1"/>
</dbReference>
<dbReference type="SUPFAM" id="SSF81665">
    <property type="entry name" value="Calcium ATPase, transmembrane domain M"/>
    <property type="match status" value="1"/>
</dbReference>
<dbReference type="Gene3D" id="3.40.1110.10">
    <property type="entry name" value="Calcium-transporting ATPase, cytoplasmic domain N"/>
    <property type="match status" value="1"/>
</dbReference>
<dbReference type="Pfam" id="PF00702">
    <property type="entry name" value="Hydrolase"/>
    <property type="match status" value="1"/>
</dbReference>
<dbReference type="Gene3D" id="2.70.150.10">
    <property type="entry name" value="Calcium-transporting ATPase, cytoplasmic transduction domain A"/>
    <property type="match status" value="1"/>
</dbReference>
<dbReference type="GO" id="GO:0043682">
    <property type="term" value="F:P-type divalent copper transporter activity"/>
    <property type="evidence" value="ECO:0007669"/>
    <property type="project" value="TreeGrafter"/>
</dbReference>
<dbReference type="RefSeq" id="WP_089996521.1">
    <property type="nucleotide sequence ID" value="NZ_FOIZ01000002.1"/>
</dbReference>
<evidence type="ECO:0000256" key="5">
    <source>
        <dbReference type="ARBA" id="ARBA00022553"/>
    </source>
</evidence>
<dbReference type="PROSITE" id="PS50846">
    <property type="entry name" value="HMA_2"/>
    <property type="match status" value="1"/>
</dbReference>
<evidence type="ECO:0000313" key="17">
    <source>
        <dbReference type="EMBL" id="SEW43001.1"/>
    </source>
</evidence>
<dbReference type="SUPFAM" id="SSF81653">
    <property type="entry name" value="Calcium ATPase, transduction domain A"/>
    <property type="match status" value="1"/>
</dbReference>
<reference evidence="17 18" key="1">
    <citation type="submission" date="2016-10" db="EMBL/GenBank/DDBJ databases">
        <authorList>
            <person name="de Groot N.N."/>
        </authorList>
    </citation>
    <scope>NUCLEOTIDE SEQUENCE [LARGE SCALE GENOMIC DNA]</scope>
    <source>
        <strain evidence="17 18">DSM 17925</strain>
    </source>
</reference>
<evidence type="ECO:0000256" key="10">
    <source>
        <dbReference type="ARBA" id="ARBA00022842"/>
    </source>
</evidence>
<dbReference type="NCBIfam" id="TIGR01494">
    <property type="entry name" value="ATPase_P-type"/>
    <property type="match status" value="2"/>
</dbReference>
<dbReference type="InterPro" id="IPR008250">
    <property type="entry name" value="ATPase_P-typ_transduc_dom_A_sf"/>
</dbReference>
<comment type="similarity">
    <text evidence="2 15">Belongs to the cation transport ATPase (P-type) (TC 3.A.3) family. Type IB subfamily.</text>
</comment>
<dbReference type="Proteomes" id="UP000199167">
    <property type="component" value="Unassembled WGS sequence"/>
</dbReference>
<keyword evidence="8 15" id="KW-0547">Nucleotide-binding</keyword>
<keyword evidence="3" id="KW-0813">Transport</keyword>
<dbReference type="OrthoDB" id="9807843at2"/>
<evidence type="ECO:0000256" key="8">
    <source>
        <dbReference type="ARBA" id="ARBA00022741"/>
    </source>
</evidence>
<feature type="transmembrane region" description="Helical" evidence="15">
    <location>
        <begin position="693"/>
        <end position="711"/>
    </location>
</feature>
<dbReference type="Pfam" id="PF00403">
    <property type="entry name" value="HMA"/>
    <property type="match status" value="1"/>
</dbReference>
<keyword evidence="4 15" id="KW-1003">Cell membrane</keyword>
<dbReference type="SUPFAM" id="SSF55008">
    <property type="entry name" value="HMA, heavy metal-associated domain"/>
    <property type="match status" value="1"/>
</dbReference>
<feature type="transmembrane region" description="Helical" evidence="15">
    <location>
        <begin position="358"/>
        <end position="377"/>
    </location>
</feature>
<dbReference type="CDD" id="cd00371">
    <property type="entry name" value="HMA"/>
    <property type="match status" value="1"/>
</dbReference>
<evidence type="ECO:0000256" key="3">
    <source>
        <dbReference type="ARBA" id="ARBA00022448"/>
    </source>
</evidence>
<dbReference type="PANTHER" id="PTHR43520">
    <property type="entry name" value="ATP7, ISOFORM B"/>
    <property type="match status" value="1"/>
</dbReference>
<keyword evidence="13" id="KW-0406">Ion transport</keyword>
<dbReference type="PRINTS" id="PR00943">
    <property type="entry name" value="CUATPASE"/>
</dbReference>
<evidence type="ECO:0000256" key="9">
    <source>
        <dbReference type="ARBA" id="ARBA00022840"/>
    </source>
</evidence>
<keyword evidence="10" id="KW-0460">Magnesium</keyword>
<dbReference type="InterPro" id="IPR001757">
    <property type="entry name" value="P_typ_ATPase"/>
</dbReference>
<name>A0A1I0RP35_9RHOB</name>
<evidence type="ECO:0000256" key="4">
    <source>
        <dbReference type="ARBA" id="ARBA00022475"/>
    </source>
</evidence>
<feature type="transmembrane region" description="Helical" evidence="15">
    <location>
        <begin position="110"/>
        <end position="132"/>
    </location>
</feature>
<evidence type="ECO:0000259" key="16">
    <source>
        <dbReference type="PROSITE" id="PS50846"/>
    </source>
</evidence>
<dbReference type="GO" id="GO:0055070">
    <property type="term" value="P:copper ion homeostasis"/>
    <property type="evidence" value="ECO:0007669"/>
    <property type="project" value="TreeGrafter"/>
</dbReference>
<dbReference type="InterPro" id="IPR023299">
    <property type="entry name" value="ATPase_P-typ_cyto_dom_N"/>
</dbReference>
<feature type="transmembrane region" description="Helical" evidence="15">
    <location>
        <begin position="383"/>
        <end position="407"/>
    </location>
</feature>
<organism evidence="17 18">
    <name type="scientific">Cognatiyoonia koreensis</name>
    <dbReference type="NCBI Taxonomy" id="364200"/>
    <lineage>
        <taxon>Bacteria</taxon>
        <taxon>Pseudomonadati</taxon>
        <taxon>Pseudomonadota</taxon>
        <taxon>Alphaproteobacteria</taxon>
        <taxon>Rhodobacterales</taxon>
        <taxon>Paracoccaceae</taxon>
        <taxon>Cognatiyoonia</taxon>
    </lineage>
</organism>